<keyword evidence="3" id="KW-0805">Transcription regulation</keyword>
<keyword evidence="5" id="KW-0804">Transcription</keyword>
<protein>
    <recommendedName>
        <fullName evidence="8">AXH domain-containing protein</fullName>
    </recommendedName>
</protein>
<keyword evidence="6" id="KW-0539">Nucleus</keyword>
<dbReference type="Pfam" id="PF08517">
    <property type="entry name" value="AXH"/>
    <property type="match status" value="1"/>
</dbReference>
<feature type="compositionally biased region" description="Low complexity" evidence="7">
    <location>
        <begin position="385"/>
        <end position="401"/>
    </location>
</feature>
<dbReference type="InterPro" id="IPR043404">
    <property type="entry name" value="ATAXIN1-like"/>
</dbReference>
<feature type="compositionally biased region" description="Polar residues" evidence="7">
    <location>
        <begin position="591"/>
        <end position="609"/>
    </location>
</feature>
<dbReference type="InterPro" id="IPR003652">
    <property type="entry name" value="Ataxin_AXH_dom"/>
</dbReference>
<feature type="domain" description="AXH" evidence="8">
    <location>
        <begin position="634"/>
        <end position="765"/>
    </location>
</feature>
<feature type="compositionally biased region" description="Low complexity" evidence="7">
    <location>
        <begin position="248"/>
        <end position="261"/>
    </location>
</feature>
<gene>
    <name evidence="9" type="ORF">OSB1V03_LOCUS6452</name>
</gene>
<evidence type="ECO:0000256" key="2">
    <source>
        <dbReference type="ARBA" id="ARBA00022491"/>
    </source>
</evidence>
<feature type="compositionally biased region" description="Polar residues" evidence="7">
    <location>
        <begin position="759"/>
        <end position="782"/>
    </location>
</feature>
<feature type="compositionally biased region" description="Polar residues" evidence="7">
    <location>
        <begin position="857"/>
        <end position="874"/>
    </location>
</feature>
<feature type="compositionally biased region" description="Low complexity" evidence="7">
    <location>
        <begin position="201"/>
        <end position="218"/>
    </location>
</feature>
<dbReference type="AlphaFoldDB" id="A0A7R9PYW0"/>
<feature type="compositionally biased region" description="Polar residues" evidence="7">
    <location>
        <begin position="796"/>
        <end position="807"/>
    </location>
</feature>
<dbReference type="GO" id="GO:0003677">
    <property type="term" value="F:DNA binding"/>
    <property type="evidence" value="ECO:0007669"/>
    <property type="project" value="UniProtKB-KW"/>
</dbReference>
<dbReference type="GO" id="GO:0005634">
    <property type="term" value="C:nucleus"/>
    <property type="evidence" value="ECO:0007669"/>
    <property type="project" value="UniProtKB-SubCell"/>
</dbReference>
<evidence type="ECO:0000256" key="5">
    <source>
        <dbReference type="ARBA" id="ARBA00023163"/>
    </source>
</evidence>
<feature type="region of interest" description="Disordered" evidence="7">
    <location>
        <begin position="188"/>
        <end position="278"/>
    </location>
</feature>
<dbReference type="PANTHER" id="PTHR13392:SF13">
    <property type="entry name" value="AXH DOMAIN-CONTAINING PROTEIN"/>
    <property type="match status" value="1"/>
</dbReference>
<name>A0A7R9PYW0_9ACAR</name>
<feature type="compositionally biased region" description="Basic and acidic residues" evidence="7">
    <location>
        <begin position="610"/>
        <end position="619"/>
    </location>
</feature>
<dbReference type="GO" id="GO:0006355">
    <property type="term" value="P:regulation of DNA-templated transcription"/>
    <property type="evidence" value="ECO:0007669"/>
    <property type="project" value="InterPro"/>
</dbReference>
<proteinExistence type="predicted"/>
<dbReference type="InterPro" id="IPR036096">
    <property type="entry name" value="Ataxin_AXH_dom_sf"/>
</dbReference>
<dbReference type="OrthoDB" id="10000452at2759"/>
<dbReference type="Proteomes" id="UP000759131">
    <property type="component" value="Unassembled WGS sequence"/>
</dbReference>
<feature type="compositionally biased region" description="Basic and acidic residues" evidence="7">
    <location>
        <begin position="226"/>
        <end position="236"/>
    </location>
</feature>
<sequence length="902" mass="98078">MYALSANHSYNAIPLPVTAIHCIHIQLYDYSDYSVSSGAPRLAFIEYSVAITTRLIHPSVVMSNNMCSLDNGKHSMPAIVSSCSPSFNCSPLTSKPFGSHLFGSMSSSLPLHPPSSHTAFPFPPNPLILSGLNFFNPQSSMSWFAHNSLNTPLSLTTNNKDITSNCNDNNNNVNKIDNKYKDSTPALIHPNKDLRSDKNLTESTVTTTATTDISCSTSLSNSMATESERNTTRNHSDINWLTESANMSSRGPSVPSSPSTSGHLGLPLSHQSSHPSQRSLYHTTLNNDMANSQRLYSPRFAASGSPTYFSYPATNSPIGPINAMNGVRPVPSNAHFNGPFVSNFNAYQQFSPTTAQNPISPFLVPNQLSVANTRSQTYPTGIMESSYHQNSHSQNGHNSHNAILSANPCSMAPTSLTTSTSRSPSQHSSDSSSLISSGPYSSPTVSSESAEPQTKSMMRSLESHTDLSARSGANELLNPSMISSGIKRKSPSSPELNANEKNLYKLPFGKEGSRKHRILKPPNISLDSIKADQMTVQSAPLSAPPIPGVRRQDFLKRISDSDIDCYAKDSIADQINCQNMTSFYHQRRKSVPQTSTSSHKPFSATLSAKENSREEREGSHYIVSNENCLPIEEQERQNRLQYPMYFQKGSIIQLGNGEVKRVEDMSTQDFIDSASDSQDLCADCSEVIKIVEKIKSCSVLLSFSVGRDKVPVNVEAPVEHPFFVFHKGWSSCSPERSHIRYGLKCRKLRVGDNCVSLTPRSVSTNPTTHRTSKSPKNSVSDKSLQKKSSCKPVSVGQKSPSRSQSPLSLVKCTAPAVPVTAPIVGSACDANSDHNPKPNELLVNVVESDVSKVMKVSETTDISDSVPMSSSVNEETVKTEDNSGNRRHSASDAIESEPLNAS</sequence>
<keyword evidence="4" id="KW-0238">DNA-binding</keyword>
<dbReference type="GO" id="GO:0003723">
    <property type="term" value="F:RNA binding"/>
    <property type="evidence" value="ECO:0007669"/>
    <property type="project" value="InterPro"/>
</dbReference>
<dbReference type="PANTHER" id="PTHR13392">
    <property type="entry name" value="ATAXIN 1"/>
    <property type="match status" value="1"/>
</dbReference>
<evidence type="ECO:0000313" key="10">
    <source>
        <dbReference type="Proteomes" id="UP000759131"/>
    </source>
</evidence>
<feature type="compositionally biased region" description="Basic and acidic residues" evidence="7">
    <location>
        <begin position="875"/>
        <end position="884"/>
    </location>
</feature>
<feature type="compositionally biased region" description="Low complexity" evidence="7">
    <location>
        <begin position="413"/>
        <end position="449"/>
    </location>
</feature>
<dbReference type="EMBL" id="OC858086">
    <property type="protein sequence ID" value="CAD7626019.1"/>
    <property type="molecule type" value="Genomic_DNA"/>
</dbReference>
<evidence type="ECO:0000256" key="3">
    <source>
        <dbReference type="ARBA" id="ARBA00023015"/>
    </source>
</evidence>
<keyword evidence="10" id="KW-1185">Reference proteome</keyword>
<comment type="subcellular location">
    <subcellularLocation>
        <location evidence="1">Nucleus</location>
    </subcellularLocation>
</comment>
<reference evidence="9" key="1">
    <citation type="submission" date="2020-11" db="EMBL/GenBank/DDBJ databases">
        <authorList>
            <person name="Tran Van P."/>
        </authorList>
    </citation>
    <scope>NUCLEOTIDE SEQUENCE</scope>
</reference>
<feature type="compositionally biased region" description="Polar residues" evidence="7">
    <location>
        <begin position="237"/>
        <end position="247"/>
    </location>
</feature>
<evidence type="ECO:0000313" key="9">
    <source>
        <dbReference type="EMBL" id="CAD7626019.1"/>
    </source>
</evidence>
<dbReference type="SUPFAM" id="SSF102031">
    <property type="entry name" value="AXH domain"/>
    <property type="match status" value="1"/>
</dbReference>
<dbReference type="PROSITE" id="PS51148">
    <property type="entry name" value="AXH"/>
    <property type="match status" value="1"/>
</dbReference>
<feature type="compositionally biased region" description="Polar residues" evidence="7">
    <location>
        <begin position="269"/>
        <end position="278"/>
    </location>
</feature>
<dbReference type="SMART" id="SM00536">
    <property type="entry name" value="AXH"/>
    <property type="match status" value="1"/>
</dbReference>
<feature type="region of interest" description="Disordered" evidence="7">
    <location>
        <begin position="384"/>
        <end position="498"/>
    </location>
</feature>
<feature type="compositionally biased region" description="Basic and acidic residues" evidence="7">
    <location>
        <begin position="190"/>
        <end position="200"/>
    </location>
</feature>
<accession>A0A7R9PYW0</accession>
<keyword evidence="2" id="KW-0678">Repressor</keyword>
<feature type="region of interest" description="Disordered" evidence="7">
    <location>
        <begin position="586"/>
        <end position="619"/>
    </location>
</feature>
<dbReference type="EMBL" id="CAJPIZ010003511">
    <property type="protein sequence ID" value="CAG2106449.1"/>
    <property type="molecule type" value="Genomic_DNA"/>
</dbReference>
<evidence type="ECO:0000256" key="7">
    <source>
        <dbReference type="SAM" id="MobiDB-lite"/>
    </source>
</evidence>
<feature type="region of interest" description="Disordered" evidence="7">
    <location>
        <begin position="856"/>
        <end position="902"/>
    </location>
</feature>
<feature type="region of interest" description="Disordered" evidence="7">
    <location>
        <begin position="759"/>
        <end position="808"/>
    </location>
</feature>
<evidence type="ECO:0000256" key="4">
    <source>
        <dbReference type="ARBA" id="ARBA00023125"/>
    </source>
</evidence>
<evidence type="ECO:0000256" key="6">
    <source>
        <dbReference type="ARBA" id="ARBA00023242"/>
    </source>
</evidence>
<organism evidence="9">
    <name type="scientific">Medioppia subpectinata</name>
    <dbReference type="NCBI Taxonomy" id="1979941"/>
    <lineage>
        <taxon>Eukaryota</taxon>
        <taxon>Metazoa</taxon>
        <taxon>Ecdysozoa</taxon>
        <taxon>Arthropoda</taxon>
        <taxon>Chelicerata</taxon>
        <taxon>Arachnida</taxon>
        <taxon>Acari</taxon>
        <taxon>Acariformes</taxon>
        <taxon>Sarcoptiformes</taxon>
        <taxon>Oribatida</taxon>
        <taxon>Brachypylina</taxon>
        <taxon>Oppioidea</taxon>
        <taxon>Oppiidae</taxon>
        <taxon>Medioppia</taxon>
    </lineage>
</organism>
<evidence type="ECO:0000256" key="1">
    <source>
        <dbReference type="ARBA" id="ARBA00004123"/>
    </source>
</evidence>
<evidence type="ECO:0000259" key="8">
    <source>
        <dbReference type="PROSITE" id="PS51148"/>
    </source>
</evidence>